<keyword evidence="2" id="KW-1185">Reference proteome</keyword>
<name>A0AAV7QS32_PLEWA</name>
<evidence type="ECO:0000313" key="1">
    <source>
        <dbReference type="EMBL" id="KAJ1142211.1"/>
    </source>
</evidence>
<sequence>MQRPAPDTECALGLVCPIRFSEVLGARRIWQPRRSAAQLNFPFLPERRPCLSPAEVRECGVHVAVPVRGREAATPGARMCGSTSTSEPS</sequence>
<organism evidence="1 2">
    <name type="scientific">Pleurodeles waltl</name>
    <name type="common">Iberian ribbed newt</name>
    <dbReference type="NCBI Taxonomy" id="8319"/>
    <lineage>
        <taxon>Eukaryota</taxon>
        <taxon>Metazoa</taxon>
        <taxon>Chordata</taxon>
        <taxon>Craniata</taxon>
        <taxon>Vertebrata</taxon>
        <taxon>Euteleostomi</taxon>
        <taxon>Amphibia</taxon>
        <taxon>Batrachia</taxon>
        <taxon>Caudata</taxon>
        <taxon>Salamandroidea</taxon>
        <taxon>Salamandridae</taxon>
        <taxon>Pleurodelinae</taxon>
        <taxon>Pleurodeles</taxon>
    </lineage>
</organism>
<dbReference type="EMBL" id="JANPWB010000010">
    <property type="protein sequence ID" value="KAJ1142211.1"/>
    <property type="molecule type" value="Genomic_DNA"/>
</dbReference>
<dbReference type="AlphaFoldDB" id="A0AAV7QS32"/>
<gene>
    <name evidence="1" type="ORF">NDU88_008538</name>
</gene>
<reference evidence="1" key="1">
    <citation type="journal article" date="2022" name="bioRxiv">
        <title>Sequencing and chromosome-scale assembly of the giantPleurodeles waltlgenome.</title>
        <authorList>
            <person name="Brown T."/>
            <person name="Elewa A."/>
            <person name="Iarovenko S."/>
            <person name="Subramanian E."/>
            <person name="Araus A.J."/>
            <person name="Petzold A."/>
            <person name="Susuki M."/>
            <person name="Suzuki K.-i.T."/>
            <person name="Hayashi T."/>
            <person name="Toyoda A."/>
            <person name="Oliveira C."/>
            <person name="Osipova E."/>
            <person name="Leigh N.D."/>
            <person name="Simon A."/>
            <person name="Yun M.H."/>
        </authorList>
    </citation>
    <scope>NUCLEOTIDE SEQUENCE</scope>
    <source>
        <strain evidence="1">20211129_DDA</strain>
        <tissue evidence="1">Liver</tissue>
    </source>
</reference>
<dbReference type="Proteomes" id="UP001066276">
    <property type="component" value="Chromosome 6"/>
</dbReference>
<evidence type="ECO:0000313" key="2">
    <source>
        <dbReference type="Proteomes" id="UP001066276"/>
    </source>
</evidence>
<protein>
    <submittedName>
        <fullName evidence="1">Uncharacterized protein</fullName>
    </submittedName>
</protein>
<accession>A0AAV7QS32</accession>
<comment type="caution">
    <text evidence="1">The sequence shown here is derived from an EMBL/GenBank/DDBJ whole genome shotgun (WGS) entry which is preliminary data.</text>
</comment>
<proteinExistence type="predicted"/>